<protein>
    <submittedName>
        <fullName evidence="5">Predicted transcriptional regulator</fullName>
    </submittedName>
</protein>
<sequence length="120" mass="14292">MKKLSIQEEAIMQKVWKLKKCTVTEILKELPEPKPPYTTVASVMRNLKQKGYISQEKQGIAYSYLPAIEEEEYKHRFMRGFVHDYFKDSFKEMVCFFAKEEDLSFKDLVDIIREIEKGKE</sequence>
<evidence type="ECO:0000256" key="3">
    <source>
        <dbReference type="ARBA" id="ARBA00023125"/>
    </source>
</evidence>
<evidence type="ECO:0000313" key="5">
    <source>
        <dbReference type="EMBL" id="SJZ82456.1"/>
    </source>
</evidence>
<keyword evidence="3" id="KW-0238">DNA-binding</keyword>
<evidence type="ECO:0000256" key="2">
    <source>
        <dbReference type="ARBA" id="ARBA00023015"/>
    </source>
</evidence>
<evidence type="ECO:0000313" key="6">
    <source>
        <dbReference type="Proteomes" id="UP000190065"/>
    </source>
</evidence>
<evidence type="ECO:0000256" key="1">
    <source>
        <dbReference type="ARBA" id="ARBA00011046"/>
    </source>
</evidence>
<dbReference type="AlphaFoldDB" id="A0A1T4NTU6"/>
<dbReference type="InterPro" id="IPR036388">
    <property type="entry name" value="WH-like_DNA-bd_sf"/>
</dbReference>
<keyword evidence="2" id="KW-0805">Transcription regulation</keyword>
<dbReference type="EMBL" id="FUXK01000011">
    <property type="protein sequence ID" value="SJZ82456.1"/>
    <property type="molecule type" value="Genomic_DNA"/>
</dbReference>
<proteinExistence type="inferred from homology"/>
<dbReference type="STRING" id="28136.SAMN02745202_01193"/>
<dbReference type="Gene3D" id="1.10.10.10">
    <property type="entry name" value="Winged helix-like DNA-binding domain superfamily/Winged helix DNA-binding domain"/>
    <property type="match status" value="1"/>
</dbReference>
<organism evidence="5 6">
    <name type="scientific">Segatella oulorum</name>
    <dbReference type="NCBI Taxonomy" id="28136"/>
    <lineage>
        <taxon>Bacteria</taxon>
        <taxon>Pseudomonadati</taxon>
        <taxon>Bacteroidota</taxon>
        <taxon>Bacteroidia</taxon>
        <taxon>Bacteroidales</taxon>
        <taxon>Prevotellaceae</taxon>
        <taxon>Segatella</taxon>
    </lineage>
</organism>
<gene>
    <name evidence="5" type="ORF">SAMN02745202_01193</name>
</gene>
<dbReference type="GO" id="GO:0045892">
    <property type="term" value="P:negative regulation of DNA-templated transcription"/>
    <property type="evidence" value="ECO:0007669"/>
    <property type="project" value="InterPro"/>
</dbReference>
<dbReference type="PIRSF" id="PIRSF019455">
    <property type="entry name" value="CopR_AtkY"/>
    <property type="match status" value="1"/>
</dbReference>
<dbReference type="Pfam" id="PF03965">
    <property type="entry name" value="Penicillinase_R"/>
    <property type="match status" value="1"/>
</dbReference>
<keyword evidence="4" id="KW-0804">Transcription</keyword>
<dbReference type="Proteomes" id="UP000190065">
    <property type="component" value="Unassembled WGS sequence"/>
</dbReference>
<evidence type="ECO:0000256" key="4">
    <source>
        <dbReference type="ARBA" id="ARBA00023163"/>
    </source>
</evidence>
<dbReference type="InterPro" id="IPR036390">
    <property type="entry name" value="WH_DNA-bd_sf"/>
</dbReference>
<dbReference type="GO" id="GO:0003677">
    <property type="term" value="F:DNA binding"/>
    <property type="evidence" value="ECO:0007669"/>
    <property type="project" value="UniProtKB-KW"/>
</dbReference>
<accession>A0A1T4NTU6</accession>
<dbReference type="SUPFAM" id="SSF46785">
    <property type="entry name" value="Winged helix' DNA-binding domain"/>
    <property type="match status" value="1"/>
</dbReference>
<comment type="similarity">
    <text evidence="1">Belongs to the BlaI transcriptional regulatory family.</text>
</comment>
<dbReference type="RefSeq" id="WP_013264871.1">
    <property type="nucleotide sequence ID" value="NZ_CALIMT010000155.1"/>
</dbReference>
<reference evidence="5 6" key="1">
    <citation type="submission" date="2017-02" db="EMBL/GenBank/DDBJ databases">
        <authorList>
            <person name="Peterson S.W."/>
        </authorList>
    </citation>
    <scope>NUCLEOTIDE SEQUENCE [LARGE SCALE GENOMIC DNA]</scope>
    <source>
        <strain evidence="5 6">ATCC 43324</strain>
    </source>
</reference>
<dbReference type="GeneID" id="9496047"/>
<name>A0A1T4NTU6_9BACT</name>
<dbReference type="Gene3D" id="1.10.4040.10">
    <property type="entry name" value="Penicillinase repressor domain"/>
    <property type="match status" value="1"/>
</dbReference>
<dbReference type="InterPro" id="IPR005650">
    <property type="entry name" value="BlaI_family"/>
</dbReference>